<evidence type="ECO:0000313" key="3">
    <source>
        <dbReference type="EMBL" id="MPQ43594.1"/>
    </source>
</evidence>
<keyword evidence="4" id="KW-1185">Reference proteome</keyword>
<dbReference type="InterPro" id="IPR006121">
    <property type="entry name" value="HMA_dom"/>
</dbReference>
<gene>
    <name evidence="3" type="ORF">GBZ86_07465</name>
</gene>
<sequence length="68" mass="7503">MSKMILEIDGMSCSHCVNHVKNALLDLDGVDVLDVEVGKAIIDADANVTEEELRDLLEEEGYELISIE</sequence>
<keyword evidence="1" id="KW-0479">Metal-binding</keyword>
<dbReference type="InterPro" id="IPR036163">
    <property type="entry name" value="HMA_dom_sf"/>
</dbReference>
<dbReference type="GO" id="GO:0046872">
    <property type="term" value="F:metal ion binding"/>
    <property type="evidence" value="ECO:0007669"/>
    <property type="project" value="UniProtKB-KW"/>
</dbReference>
<dbReference type="InterPro" id="IPR017969">
    <property type="entry name" value="Heavy-metal-associated_CS"/>
</dbReference>
<dbReference type="RefSeq" id="WP_152889266.1">
    <property type="nucleotide sequence ID" value="NZ_WHJC01000083.1"/>
</dbReference>
<dbReference type="CDD" id="cd00371">
    <property type="entry name" value="HMA"/>
    <property type="match status" value="1"/>
</dbReference>
<organism evidence="3 4">
    <name type="scientific">Clostridium tarantellae</name>
    <dbReference type="NCBI Taxonomy" id="39493"/>
    <lineage>
        <taxon>Bacteria</taxon>
        <taxon>Bacillati</taxon>
        <taxon>Bacillota</taxon>
        <taxon>Clostridia</taxon>
        <taxon>Eubacteriales</taxon>
        <taxon>Clostridiaceae</taxon>
        <taxon>Clostridium</taxon>
    </lineage>
</organism>
<name>A0A6I1MKU2_9CLOT</name>
<comment type="caution">
    <text evidence="3">The sequence shown here is derived from an EMBL/GenBank/DDBJ whole genome shotgun (WGS) entry which is preliminary data.</text>
</comment>
<proteinExistence type="predicted"/>
<feature type="domain" description="HMA" evidence="2">
    <location>
        <begin position="2"/>
        <end position="65"/>
    </location>
</feature>
<dbReference type="SUPFAM" id="SSF55008">
    <property type="entry name" value="HMA, heavy metal-associated domain"/>
    <property type="match status" value="1"/>
</dbReference>
<dbReference type="PROSITE" id="PS01047">
    <property type="entry name" value="HMA_1"/>
    <property type="match status" value="1"/>
</dbReference>
<dbReference type="AlphaFoldDB" id="A0A6I1MKU2"/>
<dbReference type="EMBL" id="WHJC01000083">
    <property type="protein sequence ID" value="MPQ43594.1"/>
    <property type="molecule type" value="Genomic_DNA"/>
</dbReference>
<evidence type="ECO:0000256" key="1">
    <source>
        <dbReference type="ARBA" id="ARBA00022723"/>
    </source>
</evidence>
<evidence type="ECO:0000259" key="2">
    <source>
        <dbReference type="PROSITE" id="PS50846"/>
    </source>
</evidence>
<dbReference type="Gene3D" id="3.30.70.100">
    <property type="match status" value="1"/>
</dbReference>
<protein>
    <submittedName>
        <fullName evidence="3">Heavy-metal-associated domain-containing protein</fullName>
    </submittedName>
</protein>
<reference evidence="3 4" key="1">
    <citation type="submission" date="2019-10" db="EMBL/GenBank/DDBJ databases">
        <title>The Genome Sequence of Clostridium tarantellae Isolated from Fish Brain.</title>
        <authorList>
            <person name="Bano L."/>
            <person name="Kiel M."/>
            <person name="Sales G."/>
            <person name="Doxey A.C."/>
            <person name="Mansfield M.J."/>
            <person name="Schiavone M."/>
            <person name="Rossetto O."/>
            <person name="Pirazzini M."/>
            <person name="Dobrindt U."/>
            <person name="Montecucco C."/>
        </authorList>
    </citation>
    <scope>NUCLEOTIDE SEQUENCE [LARGE SCALE GENOMIC DNA]</scope>
    <source>
        <strain evidence="3 4">DSM 3997</strain>
    </source>
</reference>
<evidence type="ECO:0000313" key="4">
    <source>
        <dbReference type="Proteomes" id="UP000430345"/>
    </source>
</evidence>
<dbReference type="PROSITE" id="PS50846">
    <property type="entry name" value="HMA_2"/>
    <property type="match status" value="1"/>
</dbReference>
<dbReference type="Proteomes" id="UP000430345">
    <property type="component" value="Unassembled WGS sequence"/>
</dbReference>
<accession>A0A6I1MKU2</accession>
<dbReference type="Pfam" id="PF00403">
    <property type="entry name" value="HMA"/>
    <property type="match status" value="1"/>
</dbReference>